<evidence type="ECO:0000313" key="2">
    <source>
        <dbReference type="Proteomes" id="UP000326268"/>
    </source>
</evidence>
<sequence length="115" mass="13164">MYFHLELSIKVYRVTGLLRNNDDSIRTAKAWTSQKGEEVNEYKYPPLTNRDFTSLKKIFGPLNDYRVDTLHLQNTGCVDSLEQLAWTVDLLGGNGQLSQVGHFTALFRDPKTVGW</sequence>
<name>A0A5N6ZY98_9EURO</name>
<organism evidence="1 2">
    <name type="scientific">Aspergillus caelatus</name>
    <dbReference type="NCBI Taxonomy" id="61420"/>
    <lineage>
        <taxon>Eukaryota</taxon>
        <taxon>Fungi</taxon>
        <taxon>Dikarya</taxon>
        <taxon>Ascomycota</taxon>
        <taxon>Pezizomycotina</taxon>
        <taxon>Eurotiomycetes</taxon>
        <taxon>Eurotiomycetidae</taxon>
        <taxon>Eurotiales</taxon>
        <taxon>Aspergillaceae</taxon>
        <taxon>Aspergillus</taxon>
        <taxon>Aspergillus subgen. Circumdati</taxon>
    </lineage>
</organism>
<proteinExistence type="predicted"/>
<protein>
    <submittedName>
        <fullName evidence="1">Uncharacterized protein</fullName>
    </submittedName>
</protein>
<dbReference type="GeneID" id="43657357"/>
<dbReference type="EMBL" id="ML737702">
    <property type="protein sequence ID" value="KAE8362502.1"/>
    <property type="molecule type" value="Genomic_DNA"/>
</dbReference>
<evidence type="ECO:0000313" key="1">
    <source>
        <dbReference type="EMBL" id="KAE8362502.1"/>
    </source>
</evidence>
<dbReference type="Proteomes" id="UP000326268">
    <property type="component" value="Unassembled WGS sequence"/>
</dbReference>
<gene>
    <name evidence="1" type="ORF">BDV27DRAFT_159716</name>
</gene>
<reference evidence="1 2" key="1">
    <citation type="submission" date="2019-04" db="EMBL/GenBank/DDBJ databases">
        <title>Friends and foes A comparative genomics studyof 23 Aspergillus species from section Flavi.</title>
        <authorList>
            <consortium name="DOE Joint Genome Institute"/>
            <person name="Kjaerbolling I."/>
            <person name="Vesth T."/>
            <person name="Frisvad J.C."/>
            <person name="Nybo J.L."/>
            <person name="Theobald S."/>
            <person name="Kildgaard S."/>
            <person name="Isbrandt T."/>
            <person name="Kuo A."/>
            <person name="Sato A."/>
            <person name="Lyhne E.K."/>
            <person name="Kogle M.E."/>
            <person name="Wiebenga A."/>
            <person name="Kun R.S."/>
            <person name="Lubbers R.J."/>
            <person name="Makela M.R."/>
            <person name="Barry K."/>
            <person name="Chovatia M."/>
            <person name="Clum A."/>
            <person name="Daum C."/>
            <person name="Haridas S."/>
            <person name="He G."/>
            <person name="LaButti K."/>
            <person name="Lipzen A."/>
            <person name="Mondo S."/>
            <person name="Riley R."/>
            <person name="Salamov A."/>
            <person name="Simmons B.A."/>
            <person name="Magnuson J.K."/>
            <person name="Henrissat B."/>
            <person name="Mortensen U.H."/>
            <person name="Larsen T.O."/>
            <person name="Devries R.P."/>
            <person name="Grigoriev I.V."/>
            <person name="Machida M."/>
            <person name="Baker S.E."/>
            <person name="Andersen M.R."/>
        </authorList>
    </citation>
    <scope>NUCLEOTIDE SEQUENCE [LARGE SCALE GENOMIC DNA]</scope>
    <source>
        <strain evidence="1 2">CBS 763.97</strain>
    </source>
</reference>
<keyword evidence="2" id="KW-1185">Reference proteome</keyword>
<dbReference type="RefSeq" id="XP_031925583.1">
    <property type="nucleotide sequence ID" value="XM_032072911.1"/>
</dbReference>
<dbReference type="AlphaFoldDB" id="A0A5N6ZY98"/>
<accession>A0A5N6ZY98</accession>